<accession>A0AAD9DC34</accession>
<keyword evidence="1" id="KW-0175">Coiled coil</keyword>
<comment type="caution">
    <text evidence="2">The sequence shown here is derived from an EMBL/GenBank/DDBJ whole genome shotgun (WGS) entry which is preliminary data.</text>
</comment>
<dbReference type="AlphaFoldDB" id="A0AAD9DC34"/>
<evidence type="ECO:0000256" key="1">
    <source>
        <dbReference type="SAM" id="Coils"/>
    </source>
</evidence>
<dbReference type="Proteomes" id="UP001224775">
    <property type="component" value="Unassembled WGS sequence"/>
</dbReference>
<proteinExistence type="predicted"/>
<name>A0AAD9DC34_9STRA</name>
<evidence type="ECO:0000313" key="3">
    <source>
        <dbReference type="Proteomes" id="UP001224775"/>
    </source>
</evidence>
<organism evidence="2 3">
    <name type="scientific">Skeletonema marinoi</name>
    <dbReference type="NCBI Taxonomy" id="267567"/>
    <lineage>
        <taxon>Eukaryota</taxon>
        <taxon>Sar</taxon>
        <taxon>Stramenopiles</taxon>
        <taxon>Ochrophyta</taxon>
        <taxon>Bacillariophyta</taxon>
        <taxon>Coscinodiscophyceae</taxon>
        <taxon>Thalassiosirophycidae</taxon>
        <taxon>Thalassiosirales</taxon>
        <taxon>Skeletonemataceae</taxon>
        <taxon>Skeletonema</taxon>
        <taxon>Skeletonema marinoi-dohrnii complex</taxon>
    </lineage>
</organism>
<feature type="coiled-coil region" evidence="1">
    <location>
        <begin position="26"/>
        <end position="61"/>
    </location>
</feature>
<protein>
    <submittedName>
        <fullName evidence="2">Uncharacterized protein</fullName>
    </submittedName>
</protein>
<dbReference type="EMBL" id="JATAAI010000016">
    <property type="protein sequence ID" value="KAK1740250.1"/>
    <property type="molecule type" value="Genomic_DNA"/>
</dbReference>
<evidence type="ECO:0000313" key="2">
    <source>
        <dbReference type="EMBL" id="KAK1740250.1"/>
    </source>
</evidence>
<gene>
    <name evidence="2" type="ORF">QTG54_009200</name>
</gene>
<keyword evidence="3" id="KW-1185">Reference proteome</keyword>
<reference evidence="2" key="1">
    <citation type="submission" date="2023-06" db="EMBL/GenBank/DDBJ databases">
        <title>Survivors Of The Sea: Transcriptome response of Skeletonema marinoi to long-term dormancy.</title>
        <authorList>
            <person name="Pinder M.I.M."/>
            <person name="Kourtchenko O."/>
            <person name="Robertson E.K."/>
            <person name="Larsson T."/>
            <person name="Maumus F."/>
            <person name="Osuna-Cruz C.M."/>
            <person name="Vancaester E."/>
            <person name="Stenow R."/>
            <person name="Vandepoele K."/>
            <person name="Ploug H."/>
            <person name="Bruchert V."/>
            <person name="Godhe A."/>
            <person name="Topel M."/>
        </authorList>
    </citation>
    <scope>NUCLEOTIDE SEQUENCE</scope>
    <source>
        <strain evidence="2">R05AC</strain>
    </source>
</reference>
<sequence>MVSNIALKPLRDMEMAEKLNAMNLDMEDAEAQREIDQRMRNLQEQQELEEMMRIKKEAEESCLVATKDHLLEFLRDHPDASYNEWIEDLHPENAHAGTLLEGLSKTIDHRFYVDESDHRRLWNDNLHTYSDPNSKGRAFVAARAKQMKDNGDYVDAEDLLSGGGDNFASGAAETNEGNTDGFDLINFD</sequence>